<dbReference type="AlphaFoldDB" id="A0A840A029"/>
<evidence type="ECO:0000313" key="2">
    <source>
        <dbReference type="Proteomes" id="UP000530564"/>
    </source>
</evidence>
<evidence type="ECO:0000313" key="1">
    <source>
        <dbReference type="EMBL" id="MBB3890792.1"/>
    </source>
</evidence>
<organism evidence="1 2">
    <name type="scientific">Phenylobacterium haematophilum</name>
    <dbReference type="NCBI Taxonomy" id="98513"/>
    <lineage>
        <taxon>Bacteria</taxon>
        <taxon>Pseudomonadati</taxon>
        <taxon>Pseudomonadota</taxon>
        <taxon>Alphaproteobacteria</taxon>
        <taxon>Caulobacterales</taxon>
        <taxon>Caulobacteraceae</taxon>
        <taxon>Phenylobacterium</taxon>
    </lineage>
</organism>
<accession>A0A840A029</accession>
<name>A0A840A029_9CAUL</name>
<comment type="caution">
    <text evidence="1">The sequence shown here is derived from an EMBL/GenBank/DDBJ whole genome shotgun (WGS) entry which is preliminary data.</text>
</comment>
<proteinExistence type="predicted"/>
<dbReference type="InterPro" id="IPR029063">
    <property type="entry name" value="SAM-dependent_MTases_sf"/>
</dbReference>
<dbReference type="SUPFAM" id="SSF53335">
    <property type="entry name" value="S-adenosyl-L-methionine-dependent methyltransferases"/>
    <property type="match status" value="1"/>
</dbReference>
<sequence>MNAPDLSFDRVDPVYRGFIDDYLRLHGLDPARLCRPLPGQDEMFFNAILPNYEFDPSISAFKFVESTIRLGEAYRQLVEGVFGGFDKVGPVLDFASGWGRLTRYLEQRLPTGQISVADIYHQAVDWQVATFGVAGIHSEKDPARLSYAGRHDLVLAGSMFSHLPEGLFHAWLAKLYSLVSARGVLAFSVHDEAIMPAGETMDAGGIHFMRFSESGSLELDIYGMSYVTEAFVGRAIAQLGQGLSWRRFPKGLYENQDLYVVGAAGVDLSGLTLGSVPMGGFETVATLSTGEIEYAGWAIERTPGAAIEAVAVFVDGQEVQAVVPAGERSDVQKHFPGSANAPVGWRFRLAVPAGAMVRAELRSSSGLKGHCYAQAPQPASFTYSGWSRRGLRT</sequence>
<dbReference type="EMBL" id="JACIDK010000002">
    <property type="protein sequence ID" value="MBB3890792.1"/>
    <property type="molecule type" value="Genomic_DNA"/>
</dbReference>
<keyword evidence="2" id="KW-1185">Reference proteome</keyword>
<gene>
    <name evidence="1" type="ORF">GGQ61_001509</name>
</gene>
<dbReference type="Gene3D" id="3.40.50.150">
    <property type="entry name" value="Vaccinia Virus protein VP39"/>
    <property type="match status" value="1"/>
</dbReference>
<reference evidence="1 2" key="1">
    <citation type="submission" date="2020-08" db="EMBL/GenBank/DDBJ databases">
        <title>Genomic Encyclopedia of Type Strains, Phase IV (KMG-IV): sequencing the most valuable type-strain genomes for metagenomic binning, comparative biology and taxonomic classification.</title>
        <authorList>
            <person name="Goeker M."/>
        </authorList>
    </citation>
    <scope>NUCLEOTIDE SEQUENCE [LARGE SCALE GENOMIC DNA]</scope>
    <source>
        <strain evidence="1 2">DSM 21793</strain>
    </source>
</reference>
<protein>
    <recommendedName>
        <fullName evidence="3">Methyltransferase family protein</fullName>
    </recommendedName>
</protein>
<dbReference type="Proteomes" id="UP000530564">
    <property type="component" value="Unassembled WGS sequence"/>
</dbReference>
<evidence type="ECO:0008006" key="3">
    <source>
        <dbReference type="Google" id="ProtNLM"/>
    </source>
</evidence>
<dbReference type="RefSeq" id="WP_183771191.1">
    <property type="nucleotide sequence ID" value="NZ_JACIDK010000002.1"/>
</dbReference>